<dbReference type="PANTHER" id="PTHR24126:SF7">
    <property type="entry name" value="ANKYRIN REPEAT DOMAIN-CONTAINING PROTEIN 1"/>
    <property type="match status" value="1"/>
</dbReference>
<name>A0A401NU87_SCYTO</name>
<dbReference type="SUPFAM" id="SSF48403">
    <property type="entry name" value="Ankyrin repeat"/>
    <property type="match status" value="1"/>
</dbReference>
<keyword evidence="4" id="KW-0539">Nucleus</keyword>
<dbReference type="Pfam" id="PF00023">
    <property type="entry name" value="Ank"/>
    <property type="match status" value="2"/>
</dbReference>
<accession>A0A401NU87</accession>
<evidence type="ECO:0000256" key="4">
    <source>
        <dbReference type="ARBA" id="ARBA00023242"/>
    </source>
</evidence>
<evidence type="ECO:0000313" key="7">
    <source>
        <dbReference type="EMBL" id="GCB64429.1"/>
    </source>
</evidence>
<dbReference type="InterPro" id="IPR002110">
    <property type="entry name" value="Ankyrin_rpt"/>
</dbReference>
<dbReference type="PROSITE" id="PS50088">
    <property type="entry name" value="ANK_REPEAT"/>
    <property type="match status" value="4"/>
</dbReference>
<dbReference type="GO" id="GO:0061629">
    <property type="term" value="F:RNA polymerase II-specific DNA-binding transcription factor binding"/>
    <property type="evidence" value="ECO:0007669"/>
    <property type="project" value="TreeGrafter"/>
</dbReference>
<dbReference type="Pfam" id="PF12796">
    <property type="entry name" value="Ank_2"/>
    <property type="match status" value="1"/>
</dbReference>
<comment type="caution">
    <text evidence="7">The sequence shown here is derived from an EMBL/GenBank/DDBJ whole genome shotgun (WGS) entry which is preliminary data.</text>
</comment>
<sequence length="322" mass="36076">MVMLRVEDLVTGKKSEVKSGGWEAGARRVEEEFGSGEYCSAMAIEKQDGLRGQREPFPFIPSHSHQKEKLQPLPHCKNIKPAEQRLKLETIDDLQFIVRLKKKKQPKPIVVEAPREQETETIAGPVDVDTFWKAAVDNKLAVIEKYLADGGYADVCDQFNRTAMHRACSEGNEEIVLKLLDAGASIEFRDMLNATAVHWSCRGGNLEVLKTLLNKNANVNAKDKLSSTPLHVAVRTGHYDCAEHLIACGADMNARDIEGDTPMHDAVRLNRYRLMKLLMIYGANPALKNCNAQTPIDLVLQWQIGTKEILNQFMENSQKSPK</sequence>
<evidence type="ECO:0000256" key="2">
    <source>
        <dbReference type="ARBA" id="ARBA00022737"/>
    </source>
</evidence>
<dbReference type="Proteomes" id="UP000288216">
    <property type="component" value="Unassembled WGS sequence"/>
</dbReference>
<reference evidence="7 8" key="1">
    <citation type="journal article" date="2018" name="Nat. Ecol. Evol.">
        <title>Shark genomes provide insights into elasmobranch evolution and the origin of vertebrates.</title>
        <authorList>
            <person name="Hara Y"/>
            <person name="Yamaguchi K"/>
            <person name="Onimaru K"/>
            <person name="Kadota M"/>
            <person name="Koyanagi M"/>
            <person name="Keeley SD"/>
            <person name="Tatsumi K"/>
            <person name="Tanaka K"/>
            <person name="Motone F"/>
            <person name="Kageyama Y"/>
            <person name="Nozu R"/>
            <person name="Adachi N"/>
            <person name="Nishimura O"/>
            <person name="Nakagawa R"/>
            <person name="Tanegashima C"/>
            <person name="Kiyatake I"/>
            <person name="Matsumoto R"/>
            <person name="Murakumo K"/>
            <person name="Nishida K"/>
            <person name="Terakita A"/>
            <person name="Kuratani S"/>
            <person name="Sato K"/>
            <person name="Hyodo S Kuraku.S."/>
        </authorList>
    </citation>
    <scope>NUCLEOTIDE SEQUENCE [LARGE SCALE GENOMIC DNA]</scope>
</reference>
<dbReference type="GO" id="GO:0005634">
    <property type="term" value="C:nucleus"/>
    <property type="evidence" value="ECO:0007669"/>
    <property type="project" value="UniProtKB-SubCell"/>
</dbReference>
<feature type="repeat" description="ANK" evidence="6">
    <location>
        <begin position="225"/>
        <end position="257"/>
    </location>
</feature>
<evidence type="ECO:0000256" key="5">
    <source>
        <dbReference type="ARBA" id="ARBA00039564"/>
    </source>
</evidence>
<dbReference type="Gene3D" id="1.25.40.20">
    <property type="entry name" value="Ankyrin repeat-containing domain"/>
    <property type="match status" value="2"/>
</dbReference>
<dbReference type="AlphaFoldDB" id="A0A401NU87"/>
<keyword evidence="2" id="KW-0677">Repeat</keyword>
<feature type="repeat" description="ANK" evidence="6">
    <location>
        <begin position="192"/>
        <end position="224"/>
    </location>
</feature>
<keyword evidence="3 6" id="KW-0040">ANK repeat</keyword>
<evidence type="ECO:0000256" key="3">
    <source>
        <dbReference type="ARBA" id="ARBA00023043"/>
    </source>
</evidence>
<feature type="repeat" description="ANK" evidence="6">
    <location>
        <begin position="258"/>
        <end position="290"/>
    </location>
</feature>
<dbReference type="SMART" id="SM00248">
    <property type="entry name" value="ANK"/>
    <property type="match status" value="4"/>
</dbReference>
<evidence type="ECO:0000256" key="1">
    <source>
        <dbReference type="ARBA" id="ARBA00004123"/>
    </source>
</evidence>
<dbReference type="STRING" id="75743.A0A401NU87"/>
<feature type="repeat" description="ANK" evidence="6">
    <location>
        <begin position="159"/>
        <end position="191"/>
    </location>
</feature>
<dbReference type="InterPro" id="IPR036770">
    <property type="entry name" value="Ankyrin_rpt-contain_sf"/>
</dbReference>
<comment type="subcellular location">
    <subcellularLocation>
        <location evidence="1">Nucleus</location>
    </subcellularLocation>
</comment>
<dbReference type="PANTHER" id="PTHR24126">
    <property type="entry name" value="ANKYRIN REPEAT, PH AND SEC7 DOMAIN CONTAINING PROTEIN SECG-RELATED"/>
    <property type="match status" value="1"/>
</dbReference>
<dbReference type="OMA" id="KTEGREM"/>
<dbReference type="GO" id="GO:0006357">
    <property type="term" value="P:regulation of transcription by RNA polymerase II"/>
    <property type="evidence" value="ECO:0007669"/>
    <property type="project" value="TreeGrafter"/>
</dbReference>
<proteinExistence type="predicted"/>
<dbReference type="GO" id="GO:0005737">
    <property type="term" value="C:cytoplasm"/>
    <property type="evidence" value="ECO:0007669"/>
    <property type="project" value="UniProtKB-ARBA"/>
</dbReference>
<dbReference type="OrthoDB" id="426293at2759"/>
<dbReference type="PROSITE" id="PS50297">
    <property type="entry name" value="ANK_REP_REGION"/>
    <property type="match status" value="4"/>
</dbReference>
<dbReference type="EMBL" id="BFAA01006768">
    <property type="protein sequence ID" value="GCB64429.1"/>
    <property type="molecule type" value="Genomic_DNA"/>
</dbReference>
<protein>
    <recommendedName>
        <fullName evidence="5">Ankyrin repeat domain-containing protein 1</fullName>
    </recommendedName>
</protein>
<keyword evidence="8" id="KW-1185">Reference proteome</keyword>
<gene>
    <name evidence="7" type="ORF">scyTo_0013337</name>
</gene>
<evidence type="ECO:0000313" key="8">
    <source>
        <dbReference type="Proteomes" id="UP000288216"/>
    </source>
</evidence>
<evidence type="ECO:0000256" key="6">
    <source>
        <dbReference type="PROSITE-ProRule" id="PRU00023"/>
    </source>
</evidence>
<organism evidence="7 8">
    <name type="scientific">Scyliorhinus torazame</name>
    <name type="common">Cloudy catshark</name>
    <name type="synonym">Catulus torazame</name>
    <dbReference type="NCBI Taxonomy" id="75743"/>
    <lineage>
        <taxon>Eukaryota</taxon>
        <taxon>Metazoa</taxon>
        <taxon>Chordata</taxon>
        <taxon>Craniata</taxon>
        <taxon>Vertebrata</taxon>
        <taxon>Chondrichthyes</taxon>
        <taxon>Elasmobranchii</taxon>
        <taxon>Galeomorphii</taxon>
        <taxon>Galeoidea</taxon>
        <taxon>Carcharhiniformes</taxon>
        <taxon>Scyliorhinidae</taxon>
        <taxon>Scyliorhinus</taxon>
    </lineage>
</organism>